<organism evidence="1 2">
    <name type="scientific">Bacillus suaedaesalsae</name>
    <dbReference type="NCBI Taxonomy" id="2810349"/>
    <lineage>
        <taxon>Bacteria</taxon>
        <taxon>Bacillati</taxon>
        <taxon>Bacillota</taxon>
        <taxon>Bacilli</taxon>
        <taxon>Bacillales</taxon>
        <taxon>Bacillaceae</taxon>
        <taxon>Bacillus</taxon>
    </lineage>
</organism>
<dbReference type="RefSeq" id="WP_204202225.1">
    <property type="nucleotide sequence ID" value="NZ_JAFELM010000016.1"/>
</dbReference>
<dbReference type="Proteomes" id="UP001518925">
    <property type="component" value="Unassembled WGS sequence"/>
</dbReference>
<reference evidence="1 2" key="1">
    <citation type="submission" date="2021-02" db="EMBL/GenBank/DDBJ databases">
        <title>Bacillus sp. RD4P76, an endophyte from a halophyte.</title>
        <authorList>
            <person name="Sun J.-Q."/>
        </authorList>
    </citation>
    <scope>NUCLEOTIDE SEQUENCE [LARGE SCALE GENOMIC DNA]</scope>
    <source>
        <strain evidence="1 2">RD4P76</strain>
    </source>
</reference>
<sequence>MNEIHPILKKLNVKDLSKPILILNAPKEYQVMMASFDANIHTEIKDTTYSFVQLFGTSNEEIQELGFKATEVITEDGLLWLCYPKKSSKVYKGLNCSRDTVAPLLASQGYEPVRQVAVDEDWSALRFRLVTKIKTMTRGFAHTDEGKLRTNS</sequence>
<name>A0ABS2DEG2_9BACI</name>
<dbReference type="EMBL" id="JAFELM010000016">
    <property type="protein sequence ID" value="MBM6616853.1"/>
    <property type="molecule type" value="Genomic_DNA"/>
</dbReference>
<accession>A0ABS2DEG2</accession>
<evidence type="ECO:0000313" key="2">
    <source>
        <dbReference type="Proteomes" id="UP001518925"/>
    </source>
</evidence>
<evidence type="ECO:0000313" key="1">
    <source>
        <dbReference type="EMBL" id="MBM6616853.1"/>
    </source>
</evidence>
<gene>
    <name evidence="1" type="ORF">JR050_04040</name>
</gene>
<comment type="caution">
    <text evidence="1">The sequence shown here is derived from an EMBL/GenBank/DDBJ whole genome shotgun (WGS) entry which is preliminary data.</text>
</comment>
<protein>
    <submittedName>
        <fullName evidence="1">DUF3052 domain-containing protein</fullName>
    </submittedName>
</protein>
<proteinExistence type="predicted"/>
<keyword evidence="2" id="KW-1185">Reference proteome</keyword>